<reference evidence="1" key="1">
    <citation type="submission" date="2018-11" db="EMBL/GenBank/DDBJ databases">
        <authorList>
            <consortium name="Pathogen Informatics"/>
        </authorList>
    </citation>
    <scope>NUCLEOTIDE SEQUENCE</scope>
</reference>
<name>A0A3S5A0S5_9PLAT</name>
<protein>
    <submittedName>
        <fullName evidence="1">Uncharacterized protein</fullName>
    </submittedName>
</protein>
<organism evidence="1 2">
    <name type="scientific">Protopolystoma xenopodis</name>
    <dbReference type="NCBI Taxonomy" id="117903"/>
    <lineage>
        <taxon>Eukaryota</taxon>
        <taxon>Metazoa</taxon>
        <taxon>Spiralia</taxon>
        <taxon>Lophotrochozoa</taxon>
        <taxon>Platyhelminthes</taxon>
        <taxon>Monogenea</taxon>
        <taxon>Polyopisthocotylea</taxon>
        <taxon>Polystomatidea</taxon>
        <taxon>Polystomatidae</taxon>
        <taxon>Protopolystoma</taxon>
    </lineage>
</organism>
<sequence length="151" mass="18168">MRETEAQLLLIEIEDCDCLKVQKRAEKERRLAEYRALVARADQGRQRLLLLHYGWLPWLRLITHCRDQEERSVQSFRFHLQRRAFSRWLLETRNQNEARSRVADEFRERVLKRNCLLGLKQPRFIVYIYLASLSQLGYGYREGSGNRFLVA</sequence>
<dbReference type="Proteomes" id="UP000784294">
    <property type="component" value="Unassembled WGS sequence"/>
</dbReference>
<evidence type="ECO:0000313" key="2">
    <source>
        <dbReference type="Proteomes" id="UP000784294"/>
    </source>
</evidence>
<comment type="caution">
    <text evidence="1">The sequence shown here is derived from an EMBL/GenBank/DDBJ whole genome shotgun (WGS) entry which is preliminary data.</text>
</comment>
<dbReference type="AlphaFoldDB" id="A0A3S5A0S5"/>
<gene>
    <name evidence="1" type="ORF">PXEA_LOCUS5306</name>
</gene>
<dbReference type="EMBL" id="CAAALY010013095">
    <property type="protein sequence ID" value="VEL11866.1"/>
    <property type="molecule type" value="Genomic_DNA"/>
</dbReference>
<keyword evidence="2" id="KW-1185">Reference proteome</keyword>
<evidence type="ECO:0000313" key="1">
    <source>
        <dbReference type="EMBL" id="VEL11866.1"/>
    </source>
</evidence>
<proteinExistence type="predicted"/>
<accession>A0A3S5A0S5</accession>